<dbReference type="SUPFAM" id="SSF51011">
    <property type="entry name" value="Glycosyl hydrolase domain"/>
    <property type="match status" value="1"/>
</dbReference>
<dbReference type="InterPro" id="IPR006047">
    <property type="entry name" value="GH13_cat_dom"/>
</dbReference>
<dbReference type="Gene3D" id="3.20.20.80">
    <property type="entry name" value="Glycosidases"/>
    <property type="match status" value="1"/>
</dbReference>
<dbReference type="Pfam" id="PF00128">
    <property type="entry name" value="Alpha-amylase"/>
    <property type="match status" value="1"/>
</dbReference>
<keyword evidence="2" id="KW-0378">Hydrolase</keyword>
<evidence type="ECO:0000256" key="1">
    <source>
        <dbReference type="ARBA" id="ARBA00008061"/>
    </source>
</evidence>
<protein>
    <submittedName>
        <fullName evidence="5">Glycosidase</fullName>
    </submittedName>
</protein>
<dbReference type="InterPro" id="IPR032091">
    <property type="entry name" value="Malt_amylase-like_C"/>
</dbReference>
<dbReference type="Gene3D" id="2.60.40.10">
    <property type="entry name" value="Immunoglobulins"/>
    <property type="match status" value="1"/>
</dbReference>
<dbReference type="Gene3D" id="2.60.40.1180">
    <property type="entry name" value="Golgi alpha-mannosidase II"/>
    <property type="match status" value="1"/>
</dbReference>
<evidence type="ECO:0000313" key="6">
    <source>
        <dbReference type="Proteomes" id="UP000295689"/>
    </source>
</evidence>
<keyword evidence="6" id="KW-1185">Reference proteome</keyword>
<dbReference type="RefSeq" id="WP_132000971.1">
    <property type="nucleotide sequence ID" value="NZ_JABUHM010000006.1"/>
</dbReference>
<dbReference type="SMART" id="SM00642">
    <property type="entry name" value="Aamy"/>
    <property type="match status" value="1"/>
</dbReference>
<reference evidence="5 6" key="1">
    <citation type="journal article" date="2015" name="Stand. Genomic Sci.">
        <title>Genomic Encyclopedia of Bacterial and Archaeal Type Strains, Phase III: the genomes of soil and plant-associated and newly described type strains.</title>
        <authorList>
            <person name="Whitman W.B."/>
            <person name="Woyke T."/>
            <person name="Klenk H.P."/>
            <person name="Zhou Y."/>
            <person name="Lilburn T.G."/>
            <person name="Beck B.J."/>
            <person name="De Vos P."/>
            <person name="Vandamme P."/>
            <person name="Eisen J.A."/>
            <person name="Garrity G."/>
            <person name="Hugenholtz P."/>
            <person name="Kyrpides N.C."/>
        </authorList>
    </citation>
    <scope>NUCLEOTIDE SEQUENCE [LARGE SCALE GENOMIC DNA]</scope>
    <source>
        <strain evidence="5 6">CV53</strain>
    </source>
</reference>
<keyword evidence="3 5" id="KW-0326">Glycosidase</keyword>
<organism evidence="5 6">
    <name type="scientific">Mesobacillus foraminis</name>
    <dbReference type="NCBI Taxonomy" id="279826"/>
    <lineage>
        <taxon>Bacteria</taxon>
        <taxon>Bacillati</taxon>
        <taxon>Bacillota</taxon>
        <taxon>Bacilli</taxon>
        <taxon>Bacillales</taxon>
        <taxon>Bacillaceae</taxon>
        <taxon>Mesobacillus</taxon>
    </lineage>
</organism>
<proteinExistence type="inferred from homology"/>
<dbReference type="InterPro" id="IPR017853">
    <property type="entry name" value="GH"/>
</dbReference>
<dbReference type="Pfam" id="PF16657">
    <property type="entry name" value="Malt_amylase_C"/>
    <property type="match status" value="1"/>
</dbReference>
<dbReference type="EMBL" id="SLVV01000001">
    <property type="protein sequence ID" value="TCN27922.1"/>
    <property type="molecule type" value="Genomic_DNA"/>
</dbReference>
<dbReference type="PANTHER" id="PTHR10357:SF210">
    <property type="entry name" value="MALTODEXTRIN GLUCOSIDASE"/>
    <property type="match status" value="1"/>
</dbReference>
<dbReference type="InterPro" id="IPR013780">
    <property type="entry name" value="Glyco_hydro_b"/>
</dbReference>
<dbReference type="CDD" id="cd11338">
    <property type="entry name" value="AmyAc_CMD"/>
    <property type="match status" value="1"/>
</dbReference>
<dbReference type="Gene3D" id="3.90.400.10">
    <property type="entry name" value="Oligo-1,6-glucosidase, Domain 2"/>
    <property type="match status" value="1"/>
</dbReference>
<sequence length="597" mass="69035">MFKEAIYHRPKDNYAYACAEDELHIRIRTKKDDITEVTLMAGDPYEWEHDQWITTMVQMKKTGSDQLFDYWLASIKPPYRRLRYGFILSDGVESVCFTEKGFYPEPPLDDIAYYFCFPYLNGSDVFKAPKWVKNTVWYQIFPERFANGDQSNDPEGTLPWGSEGPTPENFFGGDLEGVIQNIDYLKTIGINGIYFTPIFKAHSNHKYDTIDYMEIDPQFGNEETLKQLVQTCHENGIKVMLDAVFNHSGFYFPQFQDVLANGENSPYKDWFHAREFPLKTEPAPNYDAFGFVPEMPKLNTENPEVKEYLLEVGRYWVREFDIDGWRLDVANEVSHAFWQEFRREVKAIKPDLYILGEIWHDSMPWLRGDQFDAVMNYPFTTNILNMFSKGTVGPTEFMENMTTVIHMYPRNVNQGAFNLIGSHDTPRILTECGGDINKVKQIFAILLTFYGTPCIYYGDEIGMDGGMDPGCRECMRWETDQQNRDLFEHVQKLIQLRKENEVLANGGDLQFLYGACEGDACFAYSRSNGEKTAIVIVNNSQDPTEYELPFELKRKTIKNLWTGEKFTAEAEKLVATVEGNGFAILEFEKAPIDENTP</sequence>
<dbReference type="InterPro" id="IPR045857">
    <property type="entry name" value="O16G_dom_2"/>
</dbReference>
<dbReference type="Pfam" id="PF02903">
    <property type="entry name" value="Alpha-amylase_N"/>
    <property type="match status" value="1"/>
</dbReference>
<dbReference type="GO" id="GO:0004553">
    <property type="term" value="F:hydrolase activity, hydrolyzing O-glycosyl compounds"/>
    <property type="evidence" value="ECO:0007669"/>
    <property type="project" value="InterPro"/>
</dbReference>
<evidence type="ECO:0000256" key="2">
    <source>
        <dbReference type="ARBA" id="ARBA00022801"/>
    </source>
</evidence>
<evidence type="ECO:0000259" key="4">
    <source>
        <dbReference type="SMART" id="SM00642"/>
    </source>
</evidence>
<dbReference type="InterPro" id="IPR013783">
    <property type="entry name" value="Ig-like_fold"/>
</dbReference>
<dbReference type="InterPro" id="IPR004185">
    <property type="entry name" value="Glyco_hydro_13_lg-like_dom"/>
</dbReference>
<evidence type="ECO:0000256" key="3">
    <source>
        <dbReference type="ARBA" id="ARBA00023295"/>
    </source>
</evidence>
<evidence type="ECO:0000313" key="5">
    <source>
        <dbReference type="EMBL" id="TCN27922.1"/>
    </source>
</evidence>
<comment type="similarity">
    <text evidence="1">Belongs to the glycosyl hydrolase 13 family.</text>
</comment>
<feature type="domain" description="Glycosyl hydrolase family 13 catalytic" evidence="4">
    <location>
        <begin position="139"/>
        <end position="497"/>
    </location>
</feature>
<comment type="caution">
    <text evidence="5">The sequence shown here is derived from an EMBL/GenBank/DDBJ whole genome shotgun (WGS) entry which is preliminary data.</text>
</comment>
<dbReference type="PANTHER" id="PTHR10357">
    <property type="entry name" value="ALPHA-AMYLASE FAMILY MEMBER"/>
    <property type="match status" value="1"/>
</dbReference>
<dbReference type="GO" id="GO:0005975">
    <property type="term" value="P:carbohydrate metabolic process"/>
    <property type="evidence" value="ECO:0007669"/>
    <property type="project" value="InterPro"/>
</dbReference>
<dbReference type="SUPFAM" id="SSF51445">
    <property type="entry name" value="(Trans)glycosidases"/>
    <property type="match status" value="1"/>
</dbReference>
<dbReference type="AlphaFoldDB" id="A0A4R2BMZ5"/>
<name>A0A4R2BMZ5_9BACI</name>
<accession>A0A4R2BMZ5</accession>
<dbReference type="CDD" id="cd02857">
    <property type="entry name" value="E_set_CDase_PDE_N"/>
    <property type="match status" value="1"/>
</dbReference>
<dbReference type="Proteomes" id="UP000295689">
    <property type="component" value="Unassembled WGS sequence"/>
</dbReference>
<gene>
    <name evidence="5" type="ORF">EV146_101252</name>
</gene>